<dbReference type="Proteomes" id="UP000759537">
    <property type="component" value="Unassembled WGS sequence"/>
</dbReference>
<proteinExistence type="predicted"/>
<evidence type="ECO:0000313" key="1">
    <source>
        <dbReference type="EMBL" id="KAF8474411.1"/>
    </source>
</evidence>
<sequence>MKEKWSVACCISFAVVGRTIVAVPRIDVRLGRPRCVGATYQYNPQSTVNIAIIKEVRRRLNISCSLITSGVTHANIWHSSYTRKKIRNSTRWRPWLKSEFRDAR</sequence>
<dbReference type="AlphaFoldDB" id="A0A9P5MNF0"/>
<gene>
    <name evidence="1" type="ORF">DFH94DRAFT_762072</name>
</gene>
<reference evidence="1" key="1">
    <citation type="submission" date="2019-10" db="EMBL/GenBank/DDBJ databases">
        <authorList>
            <consortium name="DOE Joint Genome Institute"/>
            <person name="Kuo A."/>
            <person name="Miyauchi S."/>
            <person name="Kiss E."/>
            <person name="Drula E."/>
            <person name="Kohler A."/>
            <person name="Sanchez-Garcia M."/>
            <person name="Andreopoulos B."/>
            <person name="Barry K.W."/>
            <person name="Bonito G."/>
            <person name="Buee M."/>
            <person name="Carver A."/>
            <person name="Chen C."/>
            <person name="Cichocki N."/>
            <person name="Clum A."/>
            <person name="Culley D."/>
            <person name="Crous P.W."/>
            <person name="Fauchery L."/>
            <person name="Girlanda M."/>
            <person name="Hayes R."/>
            <person name="Keri Z."/>
            <person name="LaButti K."/>
            <person name="Lipzen A."/>
            <person name="Lombard V."/>
            <person name="Magnuson J."/>
            <person name="Maillard F."/>
            <person name="Morin E."/>
            <person name="Murat C."/>
            <person name="Nolan M."/>
            <person name="Ohm R."/>
            <person name="Pangilinan J."/>
            <person name="Pereira M."/>
            <person name="Perotto S."/>
            <person name="Peter M."/>
            <person name="Riley R."/>
            <person name="Sitrit Y."/>
            <person name="Stielow B."/>
            <person name="Szollosi G."/>
            <person name="Zifcakova L."/>
            <person name="Stursova M."/>
            <person name="Spatafora J.W."/>
            <person name="Tedersoo L."/>
            <person name="Vaario L.-M."/>
            <person name="Yamada A."/>
            <person name="Yan M."/>
            <person name="Wang P."/>
            <person name="Xu J."/>
            <person name="Bruns T."/>
            <person name="Baldrian P."/>
            <person name="Vilgalys R."/>
            <person name="Henrissat B."/>
            <person name="Grigoriev I.V."/>
            <person name="Hibbett D."/>
            <person name="Nagy L.G."/>
            <person name="Martin F.M."/>
        </authorList>
    </citation>
    <scope>NUCLEOTIDE SEQUENCE</scope>
    <source>
        <strain evidence="1">Prilba</strain>
    </source>
</reference>
<accession>A0A9P5MNF0</accession>
<dbReference type="EMBL" id="WHVB01000017">
    <property type="protein sequence ID" value="KAF8474411.1"/>
    <property type="molecule type" value="Genomic_DNA"/>
</dbReference>
<reference evidence="1" key="2">
    <citation type="journal article" date="2020" name="Nat. Commun.">
        <title>Large-scale genome sequencing of mycorrhizal fungi provides insights into the early evolution of symbiotic traits.</title>
        <authorList>
            <person name="Miyauchi S."/>
            <person name="Kiss E."/>
            <person name="Kuo A."/>
            <person name="Drula E."/>
            <person name="Kohler A."/>
            <person name="Sanchez-Garcia M."/>
            <person name="Morin E."/>
            <person name="Andreopoulos B."/>
            <person name="Barry K.W."/>
            <person name="Bonito G."/>
            <person name="Buee M."/>
            <person name="Carver A."/>
            <person name="Chen C."/>
            <person name="Cichocki N."/>
            <person name="Clum A."/>
            <person name="Culley D."/>
            <person name="Crous P.W."/>
            <person name="Fauchery L."/>
            <person name="Girlanda M."/>
            <person name="Hayes R.D."/>
            <person name="Keri Z."/>
            <person name="LaButti K."/>
            <person name="Lipzen A."/>
            <person name="Lombard V."/>
            <person name="Magnuson J."/>
            <person name="Maillard F."/>
            <person name="Murat C."/>
            <person name="Nolan M."/>
            <person name="Ohm R.A."/>
            <person name="Pangilinan J."/>
            <person name="Pereira M.F."/>
            <person name="Perotto S."/>
            <person name="Peter M."/>
            <person name="Pfister S."/>
            <person name="Riley R."/>
            <person name="Sitrit Y."/>
            <person name="Stielow J.B."/>
            <person name="Szollosi G."/>
            <person name="Zifcakova L."/>
            <person name="Stursova M."/>
            <person name="Spatafora J.W."/>
            <person name="Tedersoo L."/>
            <person name="Vaario L.M."/>
            <person name="Yamada A."/>
            <person name="Yan M."/>
            <person name="Wang P."/>
            <person name="Xu J."/>
            <person name="Bruns T."/>
            <person name="Baldrian P."/>
            <person name="Vilgalys R."/>
            <person name="Dunand C."/>
            <person name="Henrissat B."/>
            <person name="Grigoriev I.V."/>
            <person name="Hibbett D."/>
            <person name="Nagy L.G."/>
            <person name="Martin F.M."/>
        </authorList>
    </citation>
    <scope>NUCLEOTIDE SEQUENCE</scope>
    <source>
        <strain evidence="1">Prilba</strain>
    </source>
</reference>
<evidence type="ECO:0000313" key="2">
    <source>
        <dbReference type="Proteomes" id="UP000759537"/>
    </source>
</evidence>
<protein>
    <submittedName>
        <fullName evidence="1">Uncharacterized protein</fullName>
    </submittedName>
</protein>
<comment type="caution">
    <text evidence="1">The sequence shown here is derived from an EMBL/GenBank/DDBJ whole genome shotgun (WGS) entry which is preliminary data.</text>
</comment>
<keyword evidence="2" id="KW-1185">Reference proteome</keyword>
<organism evidence="1 2">
    <name type="scientific">Russula ochroleuca</name>
    <dbReference type="NCBI Taxonomy" id="152965"/>
    <lineage>
        <taxon>Eukaryota</taxon>
        <taxon>Fungi</taxon>
        <taxon>Dikarya</taxon>
        <taxon>Basidiomycota</taxon>
        <taxon>Agaricomycotina</taxon>
        <taxon>Agaricomycetes</taxon>
        <taxon>Russulales</taxon>
        <taxon>Russulaceae</taxon>
        <taxon>Russula</taxon>
    </lineage>
</organism>
<name>A0A9P5MNF0_9AGAM</name>